<accession>A0A1I4U1U1</accession>
<evidence type="ECO:0000313" key="3">
    <source>
        <dbReference type="Proteomes" id="UP000199339"/>
    </source>
</evidence>
<dbReference type="AlphaFoldDB" id="A0A1I4U1U1"/>
<sequence>MKQRVSCIITTFNEPADVLIGSVQSAIRCSSILNEIIVVDDGSSTNSFDYVARSLQSPERVPLTLFRKENGGPSSARNYGMEKATGDWIVFLDADDILLCDGLESKLAKISLLDAPSIGGVYGGFVWSDTEKVQRFLVSNQPAKADCVGIVGRVPGGAPSYILRKKALVEVGGFDTSLDFNEDIDLILRMVRSGWEFYGVSEPGFIRTVNPNSHTRFNKKKALTGSRKFLRKAWRERLMSRREISRRYLLNFASALKTKSLEWRF</sequence>
<dbReference type="InterPro" id="IPR050834">
    <property type="entry name" value="Glycosyltransf_2"/>
</dbReference>
<dbReference type="Gene3D" id="3.90.550.10">
    <property type="entry name" value="Spore Coat Polysaccharide Biosynthesis Protein SpsA, Chain A"/>
    <property type="match status" value="1"/>
</dbReference>
<evidence type="ECO:0000259" key="1">
    <source>
        <dbReference type="Pfam" id="PF00535"/>
    </source>
</evidence>
<dbReference type="RefSeq" id="WP_175497211.1">
    <property type="nucleotide sequence ID" value="NZ_FOUR01000002.1"/>
</dbReference>
<dbReference type="InterPro" id="IPR029044">
    <property type="entry name" value="Nucleotide-diphossugar_trans"/>
</dbReference>
<proteinExistence type="predicted"/>
<dbReference type="PANTHER" id="PTHR43685:SF2">
    <property type="entry name" value="GLYCOSYLTRANSFERASE 2-LIKE DOMAIN-CONTAINING PROTEIN"/>
    <property type="match status" value="1"/>
</dbReference>
<protein>
    <submittedName>
        <fullName evidence="2">Glycosyl transferase family 2</fullName>
    </submittedName>
</protein>
<organism evidence="2 3">
    <name type="scientific">Marinobacter pelagius</name>
    <dbReference type="NCBI Taxonomy" id="379482"/>
    <lineage>
        <taxon>Bacteria</taxon>
        <taxon>Pseudomonadati</taxon>
        <taxon>Pseudomonadota</taxon>
        <taxon>Gammaproteobacteria</taxon>
        <taxon>Pseudomonadales</taxon>
        <taxon>Marinobacteraceae</taxon>
        <taxon>Marinobacter</taxon>
    </lineage>
</organism>
<name>A0A1I4U1U1_9GAMM</name>
<keyword evidence="3" id="KW-1185">Reference proteome</keyword>
<dbReference type="EMBL" id="FOUR01000002">
    <property type="protein sequence ID" value="SFM82673.1"/>
    <property type="molecule type" value="Genomic_DNA"/>
</dbReference>
<gene>
    <name evidence="2" type="ORF">SAMN04487961_1392</name>
</gene>
<dbReference type="Pfam" id="PF00535">
    <property type="entry name" value="Glycos_transf_2"/>
    <property type="match status" value="1"/>
</dbReference>
<dbReference type="SUPFAM" id="SSF53448">
    <property type="entry name" value="Nucleotide-diphospho-sugar transferases"/>
    <property type="match status" value="1"/>
</dbReference>
<reference evidence="3" key="1">
    <citation type="submission" date="2016-10" db="EMBL/GenBank/DDBJ databases">
        <authorList>
            <person name="Varghese N."/>
            <person name="Submissions S."/>
        </authorList>
    </citation>
    <scope>NUCLEOTIDE SEQUENCE [LARGE SCALE GENOMIC DNA]</scope>
    <source>
        <strain evidence="3">CGMCC 1.6775</strain>
    </source>
</reference>
<keyword evidence="2" id="KW-0808">Transferase</keyword>
<dbReference type="CDD" id="cd00761">
    <property type="entry name" value="Glyco_tranf_GTA_type"/>
    <property type="match status" value="1"/>
</dbReference>
<feature type="domain" description="Glycosyltransferase 2-like" evidence="1">
    <location>
        <begin position="6"/>
        <end position="115"/>
    </location>
</feature>
<evidence type="ECO:0000313" key="2">
    <source>
        <dbReference type="EMBL" id="SFM82673.1"/>
    </source>
</evidence>
<dbReference type="Proteomes" id="UP000199339">
    <property type="component" value="Unassembled WGS sequence"/>
</dbReference>
<dbReference type="PANTHER" id="PTHR43685">
    <property type="entry name" value="GLYCOSYLTRANSFERASE"/>
    <property type="match status" value="1"/>
</dbReference>
<dbReference type="InterPro" id="IPR001173">
    <property type="entry name" value="Glyco_trans_2-like"/>
</dbReference>
<dbReference type="GO" id="GO:0016740">
    <property type="term" value="F:transferase activity"/>
    <property type="evidence" value="ECO:0007669"/>
    <property type="project" value="UniProtKB-KW"/>
</dbReference>